<dbReference type="PANTHER" id="PTHR46696:SF1">
    <property type="entry name" value="CYTOCHROME P450 YJIB-RELATED"/>
    <property type="match status" value="1"/>
</dbReference>
<comment type="similarity">
    <text evidence="1 2">Belongs to the cytochrome P450 family.</text>
</comment>
<keyword evidence="2" id="KW-0560">Oxidoreductase</keyword>
<dbReference type="PANTHER" id="PTHR46696">
    <property type="entry name" value="P450, PUTATIVE (EUROFUNG)-RELATED"/>
    <property type="match status" value="1"/>
</dbReference>
<dbReference type="PRINTS" id="PR00359">
    <property type="entry name" value="BP450"/>
</dbReference>
<dbReference type="RefSeq" id="WP_135244796.1">
    <property type="nucleotide sequence ID" value="NZ_SIHO01000001.1"/>
</dbReference>
<gene>
    <name evidence="3" type="ORF">EUV02_03385</name>
</gene>
<dbReference type="InterPro" id="IPR036396">
    <property type="entry name" value="Cyt_P450_sf"/>
</dbReference>
<name>A0A4Y9ERJ1_9SPHN</name>
<dbReference type="GO" id="GO:0004497">
    <property type="term" value="F:monooxygenase activity"/>
    <property type="evidence" value="ECO:0007669"/>
    <property type="project" value="UniProtKB-KW"/>
</dbReference>
<evidence type="ECO:0000313" key="4">
    <source>
        <dbReference type="Proteomes" id="UP000297737"/>
    </source>
</evidence>
<keyword evidence="2" id="KW-0503">Monooxygenase</keyword>
<dbReference type="AlphaFoldDB" id="A0A4Y9ERJ1"/>
<dbReference type="PROSITE" id="PS00086">
    <property type="entry name" value="CYTOCHROME_P450"/>
    <property type="match status" value="1"/>
</dbReference>
<dbReference type="GO" id="GO:0020037">
    <property type="term" value="F:heme binding"/>
    <property type="evidence" value="ECO:0007669"/>
    <property type="project" value="InterPro"/>
</dbReference>
<dbReference type="Pfam" id="PF00067">
    <property type="entry name" value="p450"/>
    <property type="match status" value="1"/>
</dbReference>
<sequence length="421" mass="48349">MATAFKQSDDLMAAAREEAFSMPLDKIDVSDGARFVNNTFWPFFERLRRDAPIHYCAESKFGPYWSVTRYKDIMAVDTNHAIFSSDAHLGGITVADMDDDFILPMFIAMDPPKHDVQRKAVSPIVAPANLAVLEVLIRERAQKIFDNLPINEPFDWVDRVSIELTTQMLATLFDFPWEERRKLTYWSDIATSDPDLPGNPNRQERQVILLECLQYFTNLWNERVNAPPAGDLISMMAHDPATRDMAPMEYLGNLILLIVGGNDTTRNSISGGLLFLNENPDQYEKLRQNHKLVETMVPEIIRYQTPLAHMRRTALQDTILGGQHIRKGDKVVMWYVSGNRDESEIENPNAFIIDRARPRQHLSFGFGIHRCVGNRLAEMQLKIVWEEILKRWPMIEVLEPPVRVSSSFVKGYEKMMVRIPG</sequence>
<reference evidence="3 4" key="1">
    <citation type="submission" date="2019-02" db="EMBL/GenBank/DDBJ databases">
        <title>Polymorphobacter sp. isolated from the lake at the Tibet of China.</title>
        <authorList>
            <person name="Li A."/>
        </authorList>
    </citation>
    <scope>NUCLEOTIDE SEQUENCE [LARGE SCALE GENOMIC DNA]</scope>
    <source>
        <strain evidence="3 4">DJ1R-1</strain>
    </source>
</reference>
<dbReference type="Proteomes" id="UP000297737">
    <property type="component" value="Unassembled WGS sequence"/>
</dbReference>
<keyword evidence="2" id="KW-0408">Iron</keyword>
<keyword evidence="4" id="KW-1185">Reference proteome</keyword>
<dbReference type="SUPFAM" id="SSF48264">
    <property type="entry name" value="Cytochrome P450"/>
    <property type="match status" value="1"/>
</dbReference>
<dbReference type="GO" id="GO:0016705">
    <property type="term" value="F:oxidoreductase activity, acting on paired donors, with incorporation or reduction of molecular oxygen"/>
    <property type="evidence" value="ECO:0007669"/>
    <property type="project" value="InterPro"/>
</dbReference>
<organism evidence="3 4">
    <name type="scientific">Glacieibacterium arshaanense</name>
    <dbReference type="NCBI Taxonomy" id="2511025"/>
    <lineage>
        <taxon>Bacteria</taxon>
        <taxon>Pseudomonadati</taxon>
        <taxon>Pseudomonadota</taxon>
        <taxon>Alphaproteobacteria</taxon>
        <taxon>Sphingomonadales</taxon>
        <taxon>Sphingosinicellaceae</taxon>
        <taxon>Glacieibacterium</taxon>
    </lineage>
</organism>
<dbReference type="Gene3D" id="1.10.630.10">
    <property type="entry name" value="Cytochrome P450"/>
    <property type="match status" value="1"/>
</dbReference>
<proteinExistence type="inferred from homology"/>
<evidence type="ECO:0000313" key="3">
    <source>
        <dbReference type="EMBL" id="TFU06072.1"/>
    </source>
</evidence>
<evidence type="ECO:0000256" key="1">
    <source>
        <dbReference type="ARBA" id="ARBA00010617"/>
    </source>
</evidence>
<dbReference type="InterPro" id="IPR001128">
    <property type="entry name" value="Cyt_P450"/>
</dbReference>
<evidence type="ECO:0000256" key="2">
    <source>
        <dbReference type="RuleBase" id="RU000461"/>
    </source>
</evidence>
<dbReference type="OrthoDB" id="5522954at2"/>
<comment type="caution">
    <text evidence="3">The sequence shown here is derived from an EMBL/GenBank/DDBJ whole genome shotgun (WGS) entry which is preliminary data.</text>
</comment>
<dbReference type="CDD" id="cd11033">
    <property type="entry name" value="CYP142-like"/>
    <property type="match status" value="1"/>
</dbReference>
<keyword evidence="2" id="KW-0349">Heme</keyword>
<dbReference type="InterPro" id="IPR017972">
    <property type="entry name" value="Cyt_P450_CS"/>
</dbReference>
<accession>A0A4Y9ERJ1</accession>
<protein>
    <submittedName>
        <fullName evidence="3">Cytochrome P450</fullName>
    </submittedName>
</protein>
<dbReference type="GO" id="GO:0005506">
    <property type="term" value="F:iron ion binding"/>
    <property type="evidence" value="ECO:0007669"/>
    <property type="project" value="InterPro"/>
</dbReference>
<dbReference type="EMBL" id="SIHO01000001">
    <property type="protein sequence ID" value="TFU06072.1"/>
    <property type="molecule type" value="Genomic_DNA"/>
</dbReference>
<keyword evidence="2" id="KW-0479">Metal-binding</keyword>
<dbReference type="InterPro" id="IPR002397">
    <property type="entry name" value="Cyt_P450_B"/>
</dbReference>